<accession>A0A918FLK5</accession>
<feature type="compositionally biased region" description="Basic and acidic residues" evidence="1">
    <location>
        <begin position="1"/>
        <end position="22"/>
    </location>
</feature>
<protein>
    <submittedName>
        <fullName evidence="2">Uncharacterized protein</fullName>
    </submittedName>
</protein>
<dbReference type="EMBL" id="BMSX01000026">
    <property type="protein sequence ID" value="GGR51148.1"/>
    <property type="molecule type" value="Genomic_DNA"/>
</dbReference>
<reference evidence="2" key="2">
    <citation type="submission" date="2020-09" db="EMBL/GenBank/DDBJ databases">
        <authorList>
            <person name="Sun Q."/>
            <person name="Ohkuma M."/>
        </authorList>
    </citation>
    <scope>NUCLEOTIDE SEQUENCE</scope>
    <source>
        <strain evidence="2">JCM 4346</strain>
    </source>
</reference>
<keyword evidence="3" id="KW-1185">Reference proteome</keyword>
<evidence type="ECO:0000313" key="3">
    <source>
        <dbReference type="Proteomes" id="UP000658320"/>
    </source>
</evidence>
<dbReference type="AlphaFoldDB" id="A0A918FLK5"/>
<evidence type="ECO:0000313" key="2">
    <source>
        <dbReference type="EMBL" id="GGR51148.1"/>
    </source>
</evidence>
<sequence>MAVDQPGHRDLAAGVEPLHRGDSGGFGGGDDGVDEAVPYDDGGVLEERDALLLAVSYVSTGHARPFLPLMPLMPLMPFVPSVPFVHEDGAVGDDEVGGAR</sequence>
<gene>
    <name evidence="2" type="ORF">GCM10010251_80280</name>
</gene>
<evidence type="ECO:0000256" key="1">
    <source>
        <dbReference type="SAM" id="MobiDB-lite"/>
    </source>
</evidence>
<feature type="region of interest" description="Disordered" evidence="1">
    <location>
        <begin position="1"/>
        <end position="40"/>
    </location>
</feature>
<organism evidence="2 3">
    <name type="scientific">Streptomyces aurantiogriseus</name>
    <dbReference type="NCBI Taxonomy" id="66870"/>
    <lineage>
        <taxon>Bacteria</taxon>
        <taxon>Bacillati</taxon>
        <taxon>Actinomycetota</taxon>
        <taxon>Actinomycetes</taxon>
        <taxon>Kitasatosporales</taxon>
        <taxon>Streptomycetaceae</taxon>
        <taxon>Streptomyces</taxon>
    </lineage>
</organism>
<proteinExistence type="predicted"/>
<comment type="caution">
    <text evidence="2">The sequence shown here is derived from an EMBL/GenBank/DDBJ whole genome shotgun (WGS) entry which is preliminary data.</text>
</comment>
<dbReference type="Proteomes" id="UP000658320">
    <property type="component" value="Unassembled WGS sequence"/>
</dbReference>
<reference evidence="2" key="1">
    <citation type="journal article" date="2014" name="Int. J. Syst. Evol. Microbiol.">
        <title>Complete genome sequence of Corynebacterium casei LMG S-19264T (=DSM 44701T), isolated from a smear-ripened cheese.</title>
        <authorList>
            <consortium name="US DOE Joint Genome Institute (JGI-PGF)"/>
            <person name="Walter F."/>
            <person name="Albersmeier A."/>
            <person name="Kalinowski J."/>
            <person name="Ruckert C."/>
        </authorList>
    </citation>
    <scope>NUCLEOTIDE SEQUENCE</scope>
    <source>
        <strain evidence="2">JCM 4346</strain>
    </source>
</reference>
<name>A0A918FLK5_9ACTN</name>